<protein>
    <submittedName>
        <fullName evidence="2">DUF2938 domain-containing protein</fullName>
    </submittedName>
</protein>
<feature type="transmembrane region" description="Helical" evidence="1">
    <location>
        <begin position="137"/>
        <end position="157"/>
    </location>
</feature>
<keyword evidence="3" id="KW-1185">Reference proteome</keyword>
<name>A0ABT6Q3U9_9PROT</name>
<dbReference type="InterPro" id="IPR021329">
    <property type="entry name" value="DUF2938"/>
</dbReference>
<evidence type="ECO:0000313" key="2">
    <source>
        <dbReference type="EMBL" id="MDI2091804.1"/>
    </source>
</evidence>
<gene>
    <name evidence="2" type="ORF">QJV27_10555</name>
</gene>
<dbReference type="Pfam" id="PF11158">
    <property type="entry name" value="DUF2938"/>
    <property type="match status" value="1"/>
</dbReference>
<evidence type="ECO:0000256" key="1">
    <source>
        <dbReference type="SAM" id="Phobius"/>
    </source>
</evidence>
<organism evidence="2 3">
    <name type="scientific">Commensalibacter oyaizuii</name>
    <dbReference type="NCBI Taxonomy" id="3043873"/>
    <lineage>
        <taxon>Bacteria</taxon>
        <taxon>Pseudomonadati</taxon>
        <taxon>Pseudomonadota</taxon>
        <taxon>Alphaproteobacteria</taxon>
        <taxon>Acetobacterales</taxon>
        <taxon>Acetobacteraceae</taxon>
    </lineage>
</organism>
<comment type="caution">
    <text evidence="2">The sequence shown here is derived from an EMBL/GenBank/DDBJ whole genome shotgun (WGS) entry which is preliminary data.</text>
</comment>
<proteinExistence type="predicted"/>
<keyword evidence="1" id="KW-1133">Transmembrane helix</keyword>
<evidence type="ECO:0000313" key="3">
    <source>
        <dbReference type="Proteomes" id="UP001431634"/>
    </source>
</evidence>
<keyword evidence="1" id="KW-0472">Membrane</keyword>
<dbReference type="EMBL" id="JASBAO010000001">
    <property type="protein sequence ID" value="MDI2091804.1"/>
    <property type="molecule type" value="Genomic_DNA"/>
</dbReference>
<feature type="transmembrane region" description="Helical" evidence="1">
    <location>
        <begin position="99"/>
        <end position="116"/>
    </location>
</feature>
<reference evidence="2" key="1">
    <citation type="submission" date="2023-05" db="EMBL/GenBank/DDBJ databases">
        <title>Whole genome sequence of Commensalibacter sp.</title>
        <authorList>
            <person name="Charoenyingcharoen P."/>
            <person name="Yukphan P."/>
        </authorList>
    </citation>
    <scope>NUCLEOTIDE SEQUENCE</scope>
    <source>
        <strain evidence="2">TBRC 16381</strain>
    </source>
</reference>
<feature type="transmembrane region" description="Helical" evidence="1">
    <location>
        <begin position="74"/>
        <end position="93"/>
    </location>
</feature>
<keyword evidence="1" id="KW-0812">Transmembrane</keyword>
<accession>A0ABT6Q3U9</accession>
<dbReference type="RefSeq" id="WP_281448888.1">
    <property type="nucleotide sequence ID" value="NZ_JASBAO010000001.1"/>
</dbReference>
<sequence>MNIIVGGVLIGVGATVVMDIWDVVFGTLPGQSQSNWAPIGRWFWHLKSGKIFHNDINQAEPYQHELALGWTCHYLVGILYGIIFALYGGAAWFTNPTFLPAWIWGILTVGAGWFLLQPGLGIGFAASKLPNAWTVRILNLIAHSFFALGMYLTALLLR</sequence>
<dbReference type="Proteomes" id="UP001431634">
    <property type="component" value="Unassembled WGS sequence"/>
</dbReference>